<sequence length="178" mass="18754">MAHVLLSECIRSQEIRRNHLSALPRERTVGFVGLGQMGGPMAEDILKGGHSLVAYNIDKRKVDHAVSLGAQAASDAADVARRARFVVSMVDTTAQAEEVIVGPGGFIQTAQAGDVIISMGTIDPMALQRMQEQLAAKGVDIIDAPVSGMEKGARQDTLKAFVGVKTEALEAAGPSFSL</sequence>
<evidence type="ECO:0000313" key="2">
    <source>
        <dbReference type="EMBL" id="QDL38688.1"/>
    </source>
</evidence>
<protein>
    <recommendedName>
        <fullName evidence="1">6-phosphogluconate dehydrogenase NADP-binding domain-containing protein</fullName>
    </recommendedName>
</protein>
<accession>A0A515DE41</accession>
<dbReference type="KEGG" id="rhf:EUB48_16360"/>
<dbReference type="SUPFAM" id="SSF51735">
    <property type="entry name" value="NAD(P)-binding Rossmann-fold domains"/>
    <property type="match status" value="1"/>
</dbReference>
<dbReference type="OrthoDB" id="9777604at2"/>
<proteinExistence type="predicted"/>
<reference evidence="2 3" key="1">
    <citation type="submission" date="2019-01" db="EMBL/GenBank/DDBJ databases">
        <title>Genomic insights into a novel species Rhodoferax sp.</title>
        <authorList>
            <person name="Jin L."/>
        </authorList>
    </citation>
    <scope>NUCLEOTIDE SEQUENCE [LARGE SCALE GENOMIC DNA]</scope>
    <source>
        <strain evidence="2 3">CHu59-6-5</strain>
    </source>
</reference>
<feature type="domain" description="6-phosphogluconate dehydrogenase NADP-binding" evidence="1">
    <location>
        <begin position="28"/>
        <end position="176"/>
    </location>
</feature>
<dbReference type="EMBL" id="CP035503">
    <property type="protein sequence ID" value="QDL38688.1"/>
    <property type="molecule type" value="Genomic_DNA"/>
</dbReference>
<gene>
    <name evidence="2" type="ORF">EUB48_16360</name>
</gene>
<dbReference type="Proteomes" id="UP000316798">
    <property type="component" value="Chromosome"/>
</dbReference>
<evidence type="ECO:0000259" key="1">
    <source>
        <dbReference type="Pfam" id="PF03446"/>
    </source>
</evidence>
<evidence type="ECO:0000313" key="3">
    <source>
        <dbReference type="Proteomes" id="UP000316798"/>
    </source>
</evidence>
<dbReference type="InterPro" id="IPR006115">
    <property type="entry name" value="6PGDH_NADP-bd"/>
</dbReference>
<keyword evidence="3" id="KW-1185">Reference proteome</keyword>
<dbReference type="Pfam" id="PF03446">
    <property type="entry name" value="NAD_binding_2"/>
    <property type="match status" value="1"/>
</dbReference>
<name>A0A515DE41_9BURK</name>
<dbReference type="GO" id="GO:0050661">
    <property type="term" value="F:NADP binding"/>
    <property type="evidence" value="ECO:0007669"/>
    <property type="project" value="InterPro"/>
</dbReference>
<dbReference type="AlphaFoldDB" id="A0A515DE41"/>
<organism evidence="2 3">
    <name type="scientific">Rhodoferax sediminis</name>
    <dbReference type="NCBI Taxonomy" id="2509614"/>
    <lineage>
        <taxon>Bacteria</taxon>
        <taxon>Pseudomonadati</taxon>
        <taxon>Pseudomonadota</taxon>
        <taxon>Betaproteobacteria</taxon>
        <taxon>Burkholderiales</taxon>
        <taxon>Comamonadaceae</taxon>
        <taxon>Rhodoferax</taxon>
    </lineage>
</organism>
<dbReference type="InterPro" id="IPR036291">
    <property type="entry name" value="NAD(P)-bd_dom_sf"/>
</dbReference>
<dbReference type="RefSeq" id="WP_142820125.1">
    <property type="nucleotide sequence ID" value="NZ_CP035503.1"/>
</dbReference>
<dbReference type="PANTHER" id="PTHR43060:SF15">
    <property type="entry name" value="3-HYDROXYISOBUTYRATE DEHYDROGENASE-LIKE 1, MITOCHONDRIAL-RELATED"/>
    <property type="match status" value="1"/>
</dbReference>
<dbReference type="PANTHER" id="PTHR43060">
    <property type="entry name" value="3-HYDROXYISOBUTYRATE DEHYDROGENASE-LIKE 1, MITOCHONDRIAL-RELATED"/>
    <property type="match status" value="1"/>
</dbReference>
<dbReference type="Gene3D" id="3.40.50.720">
    <property type="entry name" value="NAD(P)-binding Rossmann-like Domain"/>
    <property type="match status" value="1"/>
</dbReference>